<reference evidence="12" key="1">
    <citation type="submission" date="2011-02" db="EMBL/GenBank/DDBJ databases">
        <title>The Genome Sequence of Capsaspora owczarzaki ATCC 30864.</title>
        <authorList>
            <person name="Russ C."/>
            <person name="Cuomo C."/>
            <person name="Burger G."/>
            <person name="Gray M.W."/>
            <person name="Holland P.W.H."/>
            <person name="King N."/>
            <person name="Lang F.B.F."/>
            <person name="Roger A.J."/>
            <person name="Ruiz-Trillo I."/>
            <person name="Young S.K."/>
            <person name="Zeng Q."/>
            <person name="Gargeya S."/>
            <person name="Alvarado L."/>
            <person name="Berlin A."/>
            <person name="Chapman S.B."/>
            <person name="Chen Z."/>
            <person name="Freedman E."/>
            <person name="Gellesch M."/>
            <person name="Goldberg J."/>
            <person name="Griggs A."/>
            <person name="Gujja S."/>
            <person name="Heilman E."/>
            <person name="Heiman D."/>
            <person name="Howarth C."/>
            <person name="Mehta T."/>
            <person name="Neiman D."/>
            <person name="Pearson M."/>
            <person name="Roberts A."/>
            <person name="Saif S."/>
            <person name="Shea T."/>
            <person name="Shenoy N."/>
            <person name="Sisk P."/>
            <person name="Stolte C."/>
            <person name="Sykes S."/>
            <person name="White J."/>
            <person name="Yandava C."/>
            <person name="Haas B."/>
            <person name="Nusbaum C."/>
            <person name="Birren B."/>
        </authorList>
    </citation>
    <scope>NUCLEOTIDE SEQUENCE</scope>
    <source>
        <strain evidence="12">ATCC 30864</strain>
    </source>
</reference>
<evidence type="ECO:0000256" key="9">
    <source>
        <dbReference type="ARBA" id="ARBA00023136"/>
    </source>
</evidence>
<dbReference type="InterPro" id="IPR036636">
    <property type="entry name" value="COX7C/Cox8_sf"/>
</dbReference>
<evidence type="ECO:0000256" key="5">
    <source>
        <dbReference type="ARBA" id="ARBA00022792"/>
    </source>
</evidence>
<keyword evidence="5" id="KW-0999">Mitochondrion inner membrane</keyword>
<dbReference type="UniPathway" id="UPA00705"/>
<sequence>MSAIAALSRLSARSSLTSQVMRGGHSHSNYQAPGSNLPFQVVGKSALSLHVKVWAFMITGFSLPFVAVKFQAWKKG</sequence>
<dbReference type="Pfam" id="PF02935">
    <property type="entry name" value="COX7C"/>
    <property type="match status" value="1"/>
</dbReference>
<dbReference type="PANTHER" id="PTHR13313:SF0">
    <property type="entry name" value="CYTOCHROME C OXIDASE SUBUNIT 7C, MITOCHONDRIAL"/>
    <property type="match status" value="1"/>
</dbReference>
<keyword evidence="4 10" id="KW-0812">Transmembrane</keyword>
<evidence type="ECO:0000256" key="8">
    <source>
        <dbReference type="ARBA" id="ARBA00023128"/>
    </source>
</evidence>
<dbReference type="InterPro" id="IPR004202">
    <property type="entry name" value="COX7C/Cox8"/>
</dbReference>
<accession>A0A0D2UFF0</accession>
<evidence type="ECO:0000256" key="4">
    <source>
        <dbReference type="ARBA" id="ARBA00022692"/>
    </source>
</evidence>
<keyword evidence="12" id="KW-1185">Reference proteome</keyword>
<name>A0A0D2UFF0_CAPO3</name>
<evidence type="ECO:0000256" key="10">
    <source>
        <dbReference type="SAM" id="Phobius"/>
    </source>
</evidence>
<dbReference type="PANTHER" id="PTHR13313">
    <property type="entry name" value="CYTOCHROME C OXIDASE SUBUNIT VIIC"/>
    <property type="match status" value="1"/>
</dbReference>
<keyword evidence="7 10" id="KW-1133">Transmembrane helix</keyword>
<dbReference type="GO" id="GO:0045277">
    <property type="term" value="C:respiratory chain complex IV"/>
    <property type="evidence" value="ECO:0007669"/>
    <property type="project" value="InterPro"/>
</dbReference>
<dbReference type="SUPFAM" id="SSF81427">
    <property type="entry name" value="Mitochondrial cytochrome c oxidase subunit VIIc (aka VIIIa)"/>
    <property type="match status" value="1"/>
</dbReference>
<dbReference type="AlphaFoldDB" id="A0A0D2UFF0"/>
<feature type="transmembrane region" description="Helical" evidence="10">
    <location>
        <begin position="53"/>
        <end position="72"/>
    </location>
</feature>
<evidence type="ECO:0000256" key="1">
    <source>
        <dbReference type="ARBA" id="ARBA00004434"/>
    </source>
</evidence>
<dbReference type="RefSeq" id="XP_004347325.1">
    <property type="nucleotide sequence ID" value="XM_004347275.2"/>
</dbReference>
<evidence type="ECO:0000313" key="11">
    <source>
        <dbReference type="EMBL" id="KJE93851.1"/>
    </source>
</evidence>
<comment type="similarity">
    <text evidence="3">Belongs to the cytochrome c oxidase VIIc family.</text>
</comment>
<dbReference type="Gene3D" id="4.10.49.10">
    <property type="entry name" value="Cytochrome c oxidase subunit VIIc"/>
    <property type="match status" value="1"/>
</dbReference>
<dbReference type="GO" id="GO:0006123">
    <property type="term" value="P:mitochondrial electron transport, cytochrome c to oxygen"/>
    <property type="evidence" value="ECO:0007669"/>
    <property type="project" value="InterPro"/>
</dbReference>
<keyword evidence="9 10" id="KW-0472">Membrane</keyword>
<evidence type="ECO:0000256" key="7">
    <source>
        <dbReference type="ARBA" id="ARBA00022989"/>
    </source>
</evidence>
<evidence type="ECO:0000256" key="6">
    <source>
        <dbReference type="ARBA" id="ARBA00022946"/>
    </source>
</evidence>
<evidence type="ECO:0000256" key="2">
    <source>
        <dbReference type="ARBA" id="ARBA00004673"/>
    </source>
</evidence>
<dbReference type="EMBL" id="KE346366">
    <property type="protein sequence ID" value="KJE93851.1"/>
    <property type="molecule type" value="Genomic_DNA"/>
</dbReference>
<keyword evidence="6" id="KW-0809">Transit peptide</keyword>
<evidence type="ECO:0000256" key="3">
    <source>
        <dbReference type="ARBA" id="ARBA00010514"/>
    </source>
</evidence>
<evidence type="ECO:0008006" key="13">
    <source>
        <dbReference type="Google" id="ProtNLM"/>
    </source>
</evidence>
<proteinExistence type="inferred from homology"/>
<dbReference type="Proteomes" id="UP000008743">
    <property type="component" value="Unassembled WGS sequence"/>
</dbReference>
<dbReference type="OrthoDB" id="9974841at2759"/>
<dbReference type="GO" id="GO:0005743">
    <property type="term" value="C:mitochondrial inner membrane"/>
    <property type="evidence" value="ECO:0007669"/>
    <property type="project" value="UniProtKB-SubCell"/>
</dbReference>
<organism evidence="11 12">
    <name type="scientific">Capsaspora owczarzaki (strain ATCC 30864)</name>
    <dbReference type="NCBI Taxonomy" id="595528"/>
    <lineage>
        <taxon>Eukaryota</taxon>
        <taxon>Filasterea</taxon>
        <taxon>Capsaspora</taxon>
    </lineage>
</organism>
<dbReference type="InParanoid" id="A0A0D2UFF0"/>
<comment type="subcellular location">
    <subcellularLocation>
        <location evidence="1">Mitochondrion inner membrane</location>
        <topology evidence="1">Single-pass membrane protein</topology>
    </subcellularLocation>
</comment>
<protein>
    <recommendedName>
        <fullName evidence="13">Cytochrome c oxidase polypeptide VIIc</fullName>
    </recommendedName>
</protein>
<keyword evidence="8" id="KW-0496">Mitochondrion</keyword>
<comment type="pathway">
    <text evidence="2">Energy metabolism; oxidative phosphorylation.</text>
</comment>
<evidence type="ECO:0000313" key="12">
    <source>
        <dbReference type="Proteomes" id="UP000008743"/>
    </source>
</evidence>
<gene>
    <name evidence="11" type="ORF">CAOG_004578</name>
</gene>